<feature type="compositionally biased region" description="Pro residues" evidence="1">
    <location>
        <begin position="148"/>
        <end position="158"/>
    </location>
</feature>
<accession>A0ABP0FXZ4</accession>
<protein>
    <submittedName>
        <fullName evidence="2">Uncharacterized protein</fullName>
    </submittedName>
</protein>
<feature type="compositionally biased region" description="Basic residues" evidence="1">
    <location>
        <begin position="74"/>
        <end position="90"/>
    </location>
</feature>
<feature type="compositionally biased region" description="Polar residues" evidence="1">
    <location>
        <begin position="62"/>
        <end position="71"/>
    </location>
</feature>
<sequence>MERHMRREAQKAHKQEMKAERREERLHFRAVNAAFHGNLGKAARLETRSQAAGIRAEDAHQRQMSARSTANAIHHSHHPHYPPHHPHPNHYPHCPPPVVHYPHPPRPAVHVVHHYPSAPPPVTYTTGVAPPPPPVQNPYYPSSGYPTPVAPPPYQKYS</sequence>
<gene>
    <name evidence="2" type="ORF">CVLEPA_LOCUS13601</name>
</gene>
<comment type="caution">
    <text evidence="2">The sequence shown here is derived from an EMBL/GenBank/DDBJ whole genome shotgun (WGS) entry which is preliminary data.</text>
</comment>
<organism evidence="2 3">
    <name type="scientific">Clavelina lepadiformis</name>
    <name type="common">Light-bulb sea squirt</name>
    <name type="synonym">Ascidia lepadiformis</name>
    <dbReference type="NCBI Taxonomy" id="159417"/>
    <lineage>
        <taxon>Eukaryota</taxon>
        <taxon>Metazoa</taxon>
        <taxon>Chordata</taxon>
        <taxon>Tunicata</taxon>
        <taxon>Ascidiacea</taxon>
        <taxon>Aplousobranchia</taxon>
        <taxon>Clavelinidae</taxon>
        <taxon>Clavelina</taxon>
    </lineage>
</organism>
<evidence type="ECO:0000313" key="3">
    <source>
        <dbReference type="Proteomes" id="UP001642483"/>
    </source>
</evidence>
<feature type="region of interest" description="Disordered" evidence="1">
    <location>
        <begin position="55"/>
        <end position="93"/>
    </location>
</feature>
<reference evidence="2 3" key="1">
    <citation type="submission" date="2024-02" db="EMBL/GenBank/DDBJ databases">
        <authorList>
            <person name="Daric V."/>
            <person name="Darras S."/>
        </authorList>
    </citation>
    <scope>NUCLEOTIDE SEQUENCE [LARGE SCALE GENOMIC DNA]</scope>
</reference>
<evidence type="ECO:0000256" key="1">
    <source>
        <dbReference type="SAM" id="MobiDB-lite"/>
    </source>
</evidence>
<feature type="region of interest" description="Disordered" evidence="1">
    <location>
        <begin position="1"/>
        <end position="21"/>
    </location>
</feature>
<evidence type="ECO:0000313" key="2">
    <source>
        <dbReference type="EMBL" id="CAK8682830.1"/>
    </source>
</evidence>
<dbReference type="EMBL" id="CAWYQH010000096">
    <property type="protein sequence ID" value="CAK8682830.1"/>
    <property type="molecule type" value="Genomic_DNA"/>
</dbReference>
<keyword evidence="3" id="KW-1185">Reference proteome</keyword>
<name>A0ABP0FXZ4_CLALP</name>
<feature type="region of interest" description="Disordered" evidence="1">
    <location>
        <begin position="122"/>
        <end position="158"/>
    </location>
</feature>
<dbReference type="Proteomes" id="UP001642483">
    <property type="component" value="Unassembled WGS sequence"/>
</dbReference>
<proteinExistence type="predicted"/>